<dbReference type="OrthoDB" id="432528at2759"/>
<feature type="non-terminal residue" evidence="1">
    <location>
        <position position="406"/>
    </location>
</feature>
<dbReference type="Gene3D" id="2.120.10.80">
    <property type="entry name" value="Kelch-type beta propeller"/>
    <property type="match status" value="1"/>
</dbReference>
<evidence type="ECO:0000313" key="1">
    <source>
        <dbReference type="EMBL" id="ETO27184.1"/>
    </source>
</evidence>
<keyword evidence="2" id="KW-1185">Reference proteome</keyword>
<sequence length="406" mass="46795">MLQPFGKHRKTFELCDNVKYFSDQAVVSYSNDDIIFSVSPNCHSVKVEKTTDMHNASPFQALAPPPVPLRYAQCIAHKYEILICGSCNNSECYSYDTIKKQYKYICSYPEEIALDRHCVVKYVEENDKKNEITLLSFGGQGMERAKHTLVMKYISVWDDESVKAHSNEWHPLVDNTNKVVTIGRKVDNYKGALATIGGSNNNVLFITYYPRNISIFDLTTFEYIKHDIVPIENWLVFYCFVSKKKNELSGTNATNKKMSEMISLDSYACVCIDDFILFFGGKDRHWIDIAKEVHKYSMTENTWMQYEQTLPISLPDCVAVLIEDTIGREDGDNDNDEDENEDEELKDVVSIHICTDVNEWRKGEQRGVVDDTELIKIEEIKIQLAAMGQDLDINKLRVEFVYLLFF</sequence>
<dbReference type="InterPro" id="IPR015915">
    <property type="entry name" value="Kelch-typ_b-propeller"/>
</dbReference>
<dbReference type="AlphaFoldDB" id="X6NN88"/>
<comment type="caution">
    <text evidence="1">The sequence shown here is derived from an EMBL/GenBank/DDBJ whole genome shotgun (WGS) entry which is preliminary data.</text>
</comment>
<dbReference type="Proteomes" id="UP000023152">
    <property type="component" value="Unassembled WGS sequence"/>
</dbReference>
<evidence type="ECO:0000313" key="2">
    <source>
        <dbReference type="Proteomes" id="UP000023152"/>
    </source>
</evidence>
<organism evidence="1 2">
    <name type="scientific">Reticulomyxa filosa</name>
    <dbReference type="NCBI Taxonomy" id="46433"/>
    <lineage>
        <taxon>Eukaryota</taxon>
        <taxon>Sar</taxon>
        <taxon>Rhizaria</taxon>
        <taxon>Retaria</taxon>
        <taxon>Foraminifera</taxon>
        <taxon>Monothalamids</taxon>
        <taxon>Reticulomyxidae</taxon>
        <taxon>Reticulomyxa</taxon>
    </lineage>
</organism>
<protein>
    <recommendedName>
        <fullName evidence="3">Kelch motif family protein</fullName>
    </recommendedName>
</protein>
<dbReference type="EMBL" id="ASPP01007408">
    <property type="protein sequence ID" value="ETO27184.1"/>
    <property type="molecule type" value="Genomic_DNA"/>
</dbReference>
<evidence type="ECO:0008006" key="3">
    <source>
        <dbReference type="Google" id="ProtNLM"/>
    </source>
</evidence>
<reference evidence="1 2" key="1">
    <citation type="journal article" date="2013" name="Curr. Biol.">
        <title>The Genome of the Foraminiferan Reticulomyxa filosa.</title>
        <authorList>
            <person name="Glockner G."/>
            <person name="Hulsmann N."/>
            <person name="Schleicher M."/>
            <person name="Noegel A.A."/>
            <person name="Eichinger L."/>
            <person name="Gallinger C."/>
            <person name="Pawlowski J."/>
            <person name="Sierra R."/>
            <person name="Euteneuer U."/>
            <person name="Pillet L."/>
            <person name="Moustafa A."/>
            <person name="Platzer M."/>
            <person name="Groth M."/>
            <person name="Szafranski K."/>
            <person name="Schliwa M."/>
        </authorList>
    </citation>
    <scope>NUCLEOTIDE SEQUENCE [LARGE SCALE GENOMIC DNA]</scope>
</reference>
<name>X6NN88_RETFI</name>
<gene>
    <name evidence="1" type="ORF">RFI_09948</name>
</gene>
<proteinExistence type="predicted"/>
<accession>X6NN88</accession>
<dbReference type="SUPFAM" id="SSF117281">
    <property type="entry name" value="Kelch motif"/>
    <property type="match status" value="1"/>
</dbReference>